<dbReference type="SUPFAM" id="SSF56801">
    <property type="entry name" value="Acetyl-CoA synthetase-like"/>
    <property type="match status" value="1"/>
</dbReference>
<gene>
    <name evidence="5" type="ORF">BDQ12DRAFT_719499</name>
</gene>
<evidence type="ECO:0000313" key="6">
    <source>
        <dbReference type="Proteomes" id="UP000308652"/>
    </source>
</evidence>
<reference evidence="5 6" key="1">
    <citation type="journal article" date="2019" name="Nat. Ecol. Evol.">
        <title>Megaphylogeny resolves global patterns of mushroom evolution.</title>
        <authorList>
            <person name="Varga T."/>
            <person name="Krizsan K."/>
            <person name="Foldi C."/>
            <person name="Dima B."/>
            <person name="Sanchez-Garcia M."/>
            <person name="Sanchez-Ramirez S."/>
            <person name="Szollosi G.J."/>
            <person name="Szarkandi J.G."/>
            <person name="Papp V."/>
            <person name="Albert L."/>
            <person name="Andreopoulos W."/>
            <person name="Angelini C."/>
            <person name="Antonin V."/>
            <person name="Barry K.W."/>
            <person name="Bougher N.L."/>
            <person name="Buchanan P."/>
            <person name="Buyck B."/>
            <person name="Bense V."/>
            <person name="Catcheside P."/>
            <person name="Chovatia M."/>
            <person name="Cooper J."/>
            <person name="Damon W."/>
            <person name="Desjardin D."/>
            <person name="Finy P."/>
            <person name="Geml J."/>
            <person name="Haridas S."/>
            <person name="Hughes K."/>
            <person name="Justo A."/>
            <person name="Karasinski D."/>
            <person name="Kautmanova I."/>
            <person name="Kiss B."/>
            <person name="Kocsube S."/>
            <person name="Kotiranta H."/>
            <person name="LaButti K.M."/>
            <person name="Lechner B.E."/>
            <person name="Liimatainen K."/>
            <person name="Lipzen A."/>
            <person name="Lukacs Z."/>
            <person name="Mihaltcheva S."/>
            <person name="Morgado L.N."/>
            <person name="Niskanen T."/>
            <person name="Noordeloos M.E."/>
            <person name="Ohm R.A."/>
            <person name="Ortiz-Santana B."/>
            <person name="Ovrebo C."/>
            <person name="Racz N."/>
            <person name="Riley R."/>
            <person name="Savchenko A."/>
            <person name="Shiryaev A."/>
            <person name="Soop K."/>
            <person name="Spirin V."/>
            <person name="Szebenyi C."/>
            <person name="Tomsovsky M."/>
            <person name="Tulloss R.E."/>
            <person name="Uehling J."/>
            <person name="Grigoriev I.V."/>
            <person name="Vagvolgyi C."/>
            <person name="Papp T."/>
            <person name="Martin F.M."/>
            <person name="Miettinen O."/>
            <person name="Hibbett D.S."/>
            <person name="Nagy L.G."/>
        </authorList>
    </citation>
    <scope>NUCLEOTIDE SEQUENCE [LARGE SCALE GENOMIC DNA]</scope>
    <source>
        <strain evidence="5 6">CBS 166.37</strain>
    </source>
</reference>
<dbReference type="InterPro" id="IPR009081">
    <property type="entry name" value="PP-bd_ACP"/>
</dbReference>
<dbReference type="InterPro" id="IPR036736">
    <property type="entry name" value="ACP-like_sf"/>
</dbReference>
<keyword evidence="6" id="KW-1185">Reference proteome</keyword>
<dbReference type="Proteomes" id="UP000308652">
    <property type="component" value="Unassembled WGS sequence"/>
</dbReference>
<name>A0A5C3ME11_9AGAR</name>
<dbReference type="Pfam" id="PF00501">
    <property type="entry name" value="AMP-binding"/>
    <property type="match status" value="1"/>
</dbReference>
<dbReference type="STRING" id="68775.A0A5C3ME11"/>
<dbReference type="PANTHER" id="PTHR43439:SF2">
    <property type="entry name" value="ENZYME, PUTATIVE (JCVI)-RELATED"/>
    <property type="match status" value="1"/>
</dbReference>
<protein>
    <recommendedName>
        <fullName evidence="7">NRPS-like enzyme</fullName>
    </recommendedName>
</protein>
<dbReference type="AlphaFoldDB" id="A0A5C3ME11"/>
<evidence type="ECO:0000256" key="1">
    <source>
        <dbReference type="ARBA" id="ARBA00022450"/>
    </source>
</evidence>
<evidence type="ECO:0000259" key="4">
    <source>
        <dbReference type="Pfam" id="PF00550"/>
    </source>
</evidence>
<keyword evidence="1" id="KW-0596">Phosphopantetheine</keyword>
<organism evidence="5 6">
    <name type="scientific">Crucibulum laeve</name>
    <dbReference type="NCBI Taxonomy" id="68775"/>
    <lineage>
        <taxon>Eukaryota</taxon>
        <taxon>Fungi</taxon>
        <taxon>Dikarya</taxon>
        <taxon>Basidiomycota</taxon>
        <taxon>Agaricomycotina</taxon>
        <taxon>Agaricomycetes</taxon>
        <taxon>Agaricomycetidae</taxon>
        <taxon>Agaricales</taxon>
        <taxon>Agaricineae</taxon>
        <taxon>Nidulariaceae</taxon>
        <taxon>Crucibulum</taxon>
    </lineage>
</organism>
<evidence type="ECO:0000313" key="5">
    <source>
        <dbReference type="EMBL" id="TFK42646.1"/>
    </source>
</evidence>
<sequence>MQEFTAPQGISSATFCPPPVDGSMTLVEMFDYHLVNSPNHPIFRYKDPSGHVQDVLWQQAVYAIHTAAIGIQQKVATGFQSQHAVVVGILATTDSITFSILIAAIMRAGFVPFPISTRNSVPAVGHLLKSTRCQYLFVSSDSAIQELAKSASALADKEHSVTIYPVPSYADLIASYETNNSHQERKTPSSIRPDKDAACIILHSSGSTAFPKPITISYRMVLEYGLFPYYGQTDICGQVLSSHALPLFREPRFLEFSKDLAKVFALFRSHGVCCNPMNGVIVSVFPPTPIPIRPTPDLVLSNAVGTGSNIIFCVPSFLEAWACKPADIEGLKTLHTVLFGGGPLQQSVGDLFTREGIKIIPIFGLTEIGAISWIIPEKAPEEGWDWIRISPHLDVAFIPEQDDPRNDGIYRLIVKKSDAQMPAVLNTTVDGVDAYDTKDLLIRHPLNPTLWKVFGRQDDQIMHSTGEKTNPVPIEATLEKDPRIANAIMFGRARFQAGVLILPAADYKFDPSDIRELAKYRNLIWDAILKSNEQAPRHSRIFKEMIVIADPTKPFQYTSKGTPMRHAVLDMYSSEIESAYRAVEASSCTEVPLPCSWDLSNVRAFIRAIIASIVNQKLSDTENIFMAGVDSLSATSIRNTILRALHLSETVPITCVRAMPPDLVYKFPTIGTLSAFVYGTAINSRHDIPSEVTQGDGEIRTLAFQGVQTIVKLREGSGEPPLIVLHGAGGGIFELNALKQKFSTAVWGVQVTPETPVTSVSEQTAFYFCKIKEEQPLGPYRLASYSGSSIHLLALVKLFESNGDEVIQMAMLDHFPMMFLYGMDLDNFDAGHASSRKTFRERGIKGICALMRRDHADPARRLPLADETRKALHGHPSTPSARLLCKSLEGFLDTIFDFLFTDLMRGTGSYSTMFTLEAFIQWIKAVKAPFSLYLAEEGIVKLISTNDLEEWNDLGAKRCFPEAPILLADGGHFEFLENERLIRSLQLHYMTQ</sequence>
<dbReference type="InterPro" id="IPR051414">
    <property type="entry name" value="Adenylate-forming_Reductase"/>
</dbReference>
<dbReference type="Gene3D" id="3.40.50.1820">
    <property type="entry name" value="alpha/beta hydrolase"/>
    <property type="match status" value="1"/>
</dbReference>
<accession>A0A5C3ME11</accession>
<feature type="domain" description="AMP-dependent synthetase/ligase" evidence="3">
    <location>
        <begin position="75"/>
        <end position="376"/>
    </location>
</feature>
<dbReference type="PANTHER" id="PTHR43439">
    <property type="entry name" value="PHENYLACETATE-COENZYME A LIGASE"/>
    <property type="match status" value="1"/>
</dbReference>
<evidence type="ECO:0000259" key="3">
    <source>
        <dbReference type="Pfam" id="PF00501"/>
    </source>
</evidence>
<dbReference type="InterPro" id="IPR029058">
    <property type="entry name" value="AB_hydrolase_fold"/>
</dbReference>
<dbReference type="SUPFAM" id="SSF47336">
    <property type="entry name" value="ACP-like"/>
    <property type="match status" value="1"/>
</dbReference>
<evidence type="ECO:0000256" key="2">
    <source>
        <dbReference type="ARBA" id="ARBA00022553"/>
    </source>
</evidence>
<keyword evidence="2" id="KW-0597">Phosphoprotein</keyword>
<dbReference type="Pfam" id="PF00550">
    <property type="entry name" value="PP-binding"/>
    <property type="match status" value="1"/>
</dbReference>
<dbReference type="Gene3D" id="3.40.50.12780">
    <property type="entry name" value="N-terminal domain of ligase-like"/>
    <property type="match status" value="1"/>
</dbReference>
<dbReference type="InterPro" id="IPR000873">
    <property type="entry name" value="AMP-dep_synth/lig_dom"/>
</dbReference>
<dbReference type="OrthoDB" id="429813at2759"/>
<proteinExistence type="predicted"/>
<evidence type="ECO:0008006" key="7">
    <source>
        <dbReference type="Google" id="ProtNLM"/>
    </source>
</evidence>
<dbReference type="EMBL" id="ML213592">
    <property type="protein sequence ID" value="TFK42646.1"/>
    <property type="molecule type" value="Genomic_DNA"/>
</dbReference>
<dbReference type="Pfam" id="PF23562">
    <property type="entry name" value="AMP-binding_C_3"/>
    <property type="match status" value="1"/>
</dbReference>
<feature type="domain" description="Carrier" evidence="4">
    <location>
        <begin position="605"/>
        <end position="677"/>
    </location>
</feature>
<dbReference type="InterPro" id="IPR042099">
    <property type="entry name" value="ANL_N_sf"/>
</dbReference>
<dbReference type="SUPFAM" id="SSF53474">
    <property type="entry name" value="alpha/beta-Hydrolases"/>
    <property type="match status" value="1"/>
</dbReference>